<protein>
    <recommendedName>
        <fullName evidence="4">Sigma-70 family RNA polymerase sigma factor</fullName>
    </recommendedName>
</protein>
<dbReference type="Proteomes" id="UP001500266">
    <property type="component" value="Unassembled WGS sequence"/>
</dbReference>
<name>A0ABP7ZHE0_9ACTN</name>
<dbReference type="EMBL" id="BAABDO010000164">
    <property type="protein sequence ID" value="GAA4158003.1"/>
    <property type="molecule type" value="Genomic_DNA"/>
</dbReference>
<dbReference type="RefSeq" id="WP_345025125.1">
    <property type="nucleotide sequence ID" value="NZ_BAABDO010000164.1"/>
</dbReference>
<evidence type="ECO:0000256" key="1">
    <source>
        <dbReference type="SAM" id="MobiDB-lite"/>
    </source>
</evidence>
<reference evidence="3" key="1">
    <citation type="journal article" date="2019" name="Int. J. Syst. Evol. Microbiol.">
        <title>The Global Catalogue of Microorganisms (GCM) 10K type strain sequencing project: providing services to taxonomists for standard genome sequencing and annotation.</title>
        <authorList>
            <consortium name="The Broad Institute Genomics Platform"/>
            <consortium name="The Broad Institute Genome Sequencing Center for Infectious Disease"/>
            <person name="Wu L."/>
            <person name="Ma J."/>
        </authorList>
    </citation>
    <scope>NUCLEOTIDE SEQUENCE [LARGE SCALE GENOMIC DNA]</scope>
    <source>
        <strain evidence="3">JCM 17316</strain>
    </source>
</reference>
<comment type="caution">
    <text evidence="2">The sequence shown here is derived from an EMBL/GenBank/DDBJ whole genome shotgun (WGS) entry which is preliminary data.</text>
</comment>
<sequence>MGRAEEAGEPPRPDSPRIQHGERPDQATPPADTGAEPGAGSGGLAITERQLRALEAEVAAADLEEEDFSSEQEKALAERARRRTHEQQLVLAMRAEGFDGPVTHTWMAETAAYALAVLMSWMRTGQIVAECKAKGRPIALVEYGPGRWTRADRQELAGETVARALGYFITKVLAAGRWDPQGGAGLNTFFIGACLFQFSNVYDRWAREQRAWDRAGGVGLLNGDDADELTAPEGQWEDPTSRQVLNRARRREILQAIANPQTRAAARLILADKTIKEAAAAVGMNEKTLRTRLSRLRSSAAWDSVLGEER</sequence>
<evidence type="ECO:0000313" key="2">
    <source>
        <dbReference type="EMBL" id="GAA4158003.1"/>
    </source>
</evidence>
<gene>
    <name evidence="2" type="ORF">GCM10022416_59810</name>
</gene>
<proteinExistence type="predicted"/>
<evidence type="ECO:0000313" key="3">
    <source>
        <dbReference type="Proteomes" id="UP001500266"/>
    </source>
</evidence>
<keyword evidence="3" id="KW-1185">Reference proteome</keyword>
<accession>A0ABP7ZHE0</accession>
<feature type="region of interest" description="Disordered" evidence="1">
    <location>
        <begin position="1"/>
        <end position="47"/>
    </location>
</feature>
<feature type="compositionally biased region" description="Basic and acidic residues" evidence="1">
    <location>
        <begin position="1"/>
        <end position="25"/>
    </location>
</feature>
<evidence type="ECO:0008006" key="4">
    <source>
        <dbReference type="Google" id="ProtNLM"/>
    </source>
</evidence>
<organism evidence="2 3">
    <name type="scientific">Actinomadura keratinilytica</name>
    <dbReference type="NCBI Taxonomy" id="547461"/>
    <lineage>
        <taxon>Bacteria</taxon>
        <taxon>Bacillati</taxon>
        <taxon>Actinomycetota</taxon>
        <taxon>Actinomycetes</taxon>
        <taxon>Streptosporangiales</taxon>
        <taxon>Thermomonosporaceae</taxon>
        <taxon>Actinomadura</taxon>
    </lineage>
</organism>